<dbReference type="AlphaFoldDB" id="A0A0F9PE78"/>
<dbReference type="NCBIfam" id="TIGR00149">
    <property type="entry name" value="TIGR00149_YjbQ"/>
    <property type="match status" value="1"/>
</dbReference>
<dbReference type="PIRSF" id="PIRSF004681">
    <property type="entry name" value="UCP004681"/>
    <property type="match status" value="1"/>
</dbReference>
<name>A0A0F9PE78_9ZZZZ</name>
<reference evidence="2" key="1">
    <citation type="journal article" date="2015" name="Nature">
        <title>Complex archaea that bridge the gap between prokaryotes and eukaryotes.</title>
        <authorList>
            <person name="Spang A."/>
            <person name="Saw J.H."/>
            <person name="Jorgensen S.L."/>
            <person name="Zaremba-Niedzwiedzka K."/>
            <person name="Martijn J."/>
            <person name="Lind A.E."/>
            <person name="van Eijk R."/>
            <person name="Schleper C."/>
            <person name="Guy L."/>
            <person name="Ettema T.J."/>
        </authorList>
    </citation>
    <scope>NUCLEOTIDE SEQUENCE</scope>
</reference>
<organism evidence="2">
    <name type="scientific">marine sediment metagenome</name>
    <dbReference type="NCBI Taxonomy" id="412755"/>
    <lineage>
        <taxon>unclassified sequences</taxon>
        <taxon>metagenomes</taxon>
        <taxon>ecological metagenomes</taxon>
    </lineage>
</organism>
<sequence>MSVITKAIKLSTKGHTDIIDITERVAHCVNLSKVTEGIVTVFVPGATGGITTIEYEPGLIKDLKEAFDRLISEKIEYAHHLRHKDYNGHSHIRASFIGPSLTIPFSKGTIQLGIWQRVIFIDFDNRPRNRSLIIQIMGE</sequence>
<dbReference type="PANTHER" id="PTHR30615">
    <property type="entry name" value="UNCHARACTERIZED PROTEIN YJBQ-RELATED"/>
    <property type="match status" value="1"/>
</dbReference>
<dbReference type="EMBL" id="LAZR01005512">
    <property type="protein sequence ID" value="KKM99310.1"/>
    <property type="molecule type" value="Genomic_DNA"/>
</dbReference>
<comment type="similarity">
    <text evidence="1">Belongs to the UPF0047 family.</text>
</comment>
<accession>A0A0F9PE78</accession>
<dbReference type="Gene3D" id="2.60.120.460">
    <property type="entry name" value="YjbQ-like"/>
    <property type="match status" value="1"/>
</dbReference>
<proteinExistence type="inferred from homology"/>
<dbReference type="PANTHER" id="PTHR30615:SF8">
    <property type="entry name" value="UPF0047 PROTEIN C4A8.02C"/>
    <property type="match status" value="1"/>
</dbReference>
<dbReference type="InterPro" id="IPR035917">
    <property type="entry name" value="YjbQ-like_sf"/>
</dbReference>
<evidence type="ECO:0000256" key="1">
    <source>
        <dbReference type="ARBA" id="ARBA00005534"/>
    </source>
</evidence>
<evidence type="ECO:0000313" key="2">
    <source>
        <dbReference type="EMBL" id="KKM99310.1"/>
    </source>
</evidence>
<gene>
    <name evidence="2" type="ORF">LCGC14_1149170</name>
</gene>
<dbReference type="SUPFAM" id="SSF111038">
    <property type="entry name" value="YjbQ-like"/>
    <property type="match status" value="1"/>
</dbReference>
<dbReference type="InterPro" id="IPR001602">
    <property type="entry name" value="UPF0047_YjbQ-like"/>
</dbReference>
<comment type="caution">
    <text evidence="2">The sequence shown here is derived from an EMBL/GenBank/DDBJ whole genome shotgun (WGS) entry which is preliminary data.</text>
</comment>
<evidence type="ECO:0008006" key="3">
    <source>
        <dbReference type="Google" id="ProtNLM"/>
    </source>
</evidence>
<dbReference type="Pfam" id="PF01894">
    <property type="entry name" value="YjbQ"/>
    <property type="match status" value="1"/>
</dbReference>
<protein>
    <recommendedName>
        <fullName evidence="3">Secondary thiamine-phosphate synthase enzyme</fullName>
    </recommendedName>
</protein>